<accession>A0A644XUE9</accession>
<proteinExistence type="predicted"/>
<evidence type="ECO:0000313" key="2">
    <source>
        <dbReference type="EMBL" id="MPM19785.1"/>
    </source>
</evidence>
<evidence type="ECO:0000256" key="1">
    <source>
        <dbReference type="SAM" id="Phobius"/>
    </source>
</evidence>
<keyword evidence="1" id="KW-1133">Transmembrane helix</keyword>
<gene>
    <name evidence="2" type="ORF">SDC9_66211</name>
</gene>
<reference evidence="2" key="1">
    <citation type="submission" date="2019-08" db="EMBL/GenBank/DDBJ databases">
        <authorList>
            <person name="Kucharzyk K."/>
            <person name="Murdoch R.W."/>
            <person name="Higgins S."/>
            <person name="Loffler F."/>
        </authorList>
    </citation>
    <scope>NUCLEOTIDE SEQUENCE</scope>
</reference>
<organism evidence="2">
    <name type="scientific">bioreactor metagenome</name>
    <dbReference type="NCBI Taxonomy" id="1076179"/>
    <lineage>
        <taxon>unclassified sequences</taxon>
        <taxon>metagenomes</taxon>
        <taxon>ecological metagenomes</taxon>
    </lineage>
</organism>
<keyword evidence="1" id="KW-0812">Transmembrane</keyword>
<comment type="caution">
    <text evidence="2">The sequence shown here is derived from an EMBL/GenBank/DDBJ whole genome shotgun (WGS) entry which is preliminary data.</text>
</comment>
<dbReference type="EMBL" id="VSSQ01003243">
    <property type="protein sequence ID" value="MPM19785.1"/>
    <property type="molecule type" value="Genomic_DNA"/>
</dbReference>
<keyword evidence="1" id="KW-0472">Membrane</keyword>
<dbReference type="AlphaFoldDB" id="A0A644XUE9"/>
<feature type="transmembrane region" description="Helical" evidence="1">
    <location>
        <begin position="46"/>
        <end position="63"/>
    </location>
</feature>
<name>A0A644XUE9_9ZZZZ</name>
<sequence>MNALLRHHLNGKSELIFCTVLQIGKVLYFAVKGRLRINMGMGRQRVNISFVIAIIKALWMRIFSSSEPIKLIRFGQGLAAAEAPGSVRIACRLQRMF</sequence>
<protein>
    <submittedName>
        <fullName evidence="2">Uncharacterized protein</fullName>
    </submittedName>
</protein>